<organism evidence="6 7">
    <name type="scientific">Nocardiopsis codii</name>
    <dbReference type="NCBI Taxonomy" id="3065942"/>
    <lineage>
        <taxon>Bacteria</taxon>
        <taxon>Bacillati</taxon>
        <taxon>Actinomycetota</taxon>
        <taxon>Actinomycetes</taxon>
        <taxon>Streptosporangiales</taxon>
        <taxon>Nocardiopsidaceae</taxon>
        <taxon>Nocardiopsis</taxon>
    </lineage>
</organism>
<dbReference type="SUPFAM" id="SSF50969">
    <property type="entry name" value="YVTN repeat-like/Quinoprotein amine dehydrogenase"/>
    <property type="match status" value="1"/>
</dbReference>
<dbReference type="Pfam" id="PF00400">
    <property type="entry name" value="WD40"/>
    <property type="match status" value="5"/>
</dbReference>
<evidence type="ECO:0000256" key="4">
    <source>
        <dbReference type="SAM" id="MobiDB-lite"/>
    </source>
</evidence>
<feature type="transmembrane region" description="Helical" evidence="5">
    <location>
        <begin position="76"/>
        <end position="98"/>
    </location>
</feature>
<dbReference type="SMART" id="SM00320">
    <property type="entry name" value="WD40"/>
    <property type="match status" value="10"/>
</dbReference>
<feature type="repeat" description="WD" evidence="3">
    <location>
        <begin position="1317"/>
        <end position="1351"/>
    </location>
</feature>
<feature type="transmembrane region" description="Helical" evidence="5">
    <location>
        <begin position="662"/>
        <end position="685"/>
    </location>
</feature>
<dbReference type="SUPFAM" id="SSF52540">
    <property type="entry name" value="P-loop containing nucleoside triphosphate hydrolases"/>
    <property type="match status" value="1"/>
</dbReference>
<keyword evidence="5" id="KW-1133">Transmembrane helix</keyword>
<keyword evidence="2" id="KW-0677">Repeat</keyword>
<protein>
    <recommendedName>
        <fullName evidence="8">WD40 repeat</fullName>
    </recommendedName>
</protein>
<feature type="transmembrane region" description="Helical" evidence="5">
    <location>
        <begin position="458"/>
        <end position="484"/>
    </location>
</feature>
<dbReference type="InterPro" id="IPR019775">
    <property type="entry name" value="WD40_repeat_CS"/>
</dbReference>
<feature type="transmembrane region" description="Helical" evidence="5">
    <location>
        <begin position="629"/>
        <end position="650"/>
    </location>
</feature>
<proteinExistence type="predicted"/>
<feature type="transmembrane region" description="Helical" evidence="5">
    <location>
        <begin position="46"/>
        <end position="70"/>
    </location>
</feature>
<dbReference type="InterPro" id="IPR036322">
    <property type="entry name" value="WD40_repeat_dom_sf"/>
</dbReference>
<keyword evidence="7" id="KW-1185">Reference proteome</keyword>
<dbReference type="CDD" id="cd00200">
    <property type="entry name" value="WD40"/>
    <property type="match status" value="1"/>
</dbReference>
<dbReference type="PANTHER" id="PTHR44019">
    <property type="entry name" value="WD REPEAT-CONTAINING PROTEIN 55"/>
    <property type="match status" value="1"/>
</dbReference>
<dbReference type="InterPro" id="IPR011044">
    <property type="entry name" value="Quino_amine_DH_bsu"/>
</dbReference>
<evidence type="ECO:0000313" key="6">
    <source>
        <dbReference type="EMBL" id="MEE2038916.1"/>
    </source>
</evidence>
<dbReference type="PANTHER" id="PTHR44019:SF8">
    <property type="entry name" value="POC1 CENTRIOLAR PROTEIN HOMOLOG"/>
    <property type="match status" value="1"/>
</dbReference>
<name>A0ABU7K9K1_9ACTN</name>
<feature type="transmembrane region" description="Helical" evidence="5">
    <location>
        <begin position="542"/>
        <end position="565"/>
    </location>
</feature>
<dbReference type="PROSITE" id="PS00678">
    <property type="entry name" value="WD_REPEATS_1"/>
    <property type="match status" value="1"/>
</dbReference>
<dbReference type="InterPro" id="IPR027417">
    <property type="entry name" value="P-loop_NTPase"/>
</dbReference>
<comment type="caution">
    <text evidence="6">The sequence shown here is derived from an EMBL/GenBank/DDBJ whole genome shotgun (WGS) entry which is preliminary data.</text>
</comment>
<evidence type="ECO:0000256" key="1">
    <source>
        <dbReference type="ARBA" id="ARBA00022574"/>
    </source>
</evidence>
<feature type="compositionally biased region" description="Polar residues" evidence="4">
    <location>
        <begin position="10"/>
        <end position="22"/>
    </location>
</feature>
<evidence type="ECO:0000313" key="7">
    <source>
        <dbReference type="Proteomes" id="UP001356095"/>
    </source>
</evidence>
<reference evidence="6 7" key="1">
    <citation type="submission" date="2023-08" db="EMBL/GenBank/DDBJ databases">
        <authorList>
            <person name="Girao M."/>
            <person name="Carvalho M.F."/>
        </authorList>
    </citation>
    <scope>NUCLEOTIDE SEQUENCE [LARGE SCALE GENOMIC DNA]</scope>
    <source>
        <strain evidence="6 7">CT-R113</strain>
    </source>
</reference>
<sequence>MSEPSKRASSHPTVRNETTGTISGPVIQTGSIQGDIHLHTPHRPGLFWPATSALITFAVTIVLAVGVWNIAPGERLAVTAGVVAIGAAVLLLVAWLLWKRLQGSVPTQSALNRLRTQVRTQWSNEAANRGLHRPRPLRLRWRPTSSPVERAYADTEHPDADLIRGELVQADDDLNSANALASAFQDMSRRQLVVLGPPGAGKSTLAVLFTLAVINQDTDEGPVPVLLSIAGWDPAERIEDWCVRRIAEDYPGFGVNGTFNPNQVSDLLLNRRIVPVLDGLDEMPRPALGTALADLDRAAEIGLRMVLTCRSTEFEQAVHDRGALSHAAVMDIESIRLEDTAAYLTEPEVANTRRWSAVIEQMRKEPTGPLSHALSTPLMINLARSIYLPSSRNPEELAKFTTTTEITNHLLKKYLPTAFTASEHDKVQHWLSFLSHHLHEKGDPNFEWWHLARAVPNWLLILPIVLFSTMLGSLLFGLASVFYLVDTDASAIDNPWKGAAFGAILGATVGFLGGLRTARSLEASTPPIPHLRWFGLLSDSLSIIRSLVIIFCFLGTLIIIGGWIADGSFVDEIAFIVAMTLFKLGNFSSHAWLEAVPTALLACQATLVITLLGFRSGTPKRSTPQARRLLSSMTSGLALGLACAAVWVIPELMAGDLNYSELNMSAFAFVAILVGMPMGIVRWLAVPIEEHKASSPISVLRGDRTALITAALSSGVFTALGFIAFTIDERGIPGLTIYQWGLGGVIGLAIMAVVVVGSGSTWLSYTVARLYLACRGWLPWRLVPFLRTAHKKGVLRQIGPAYQLRHELLRTHLAGQWPLERHSSLTRWFSPHWLGVRRRPRARVHLLLFRAGTLAAAVFIMGTASVRYFDGDVLPLGTEVNTVAFSPDSRTVAVTAGQRVHLWDVAGRNIRDLNATLTDYDGSVGSVLFSPNSNVIATTSNNYEDNKGTVQLWNTTTGQPTTEPLTHNNSVESVKFSPDSNLIATTGYTEDDNGEVEGTVQLWNTTTGQPTTEPLTIGALIYNNWVGPIAFNPNTNPMESVLFSPDSNLIATTTWDYNDGKSTVQLWDTTTGQPTTDPLTHNNSVESVKFSPDSNLIATTSNNYEDNKGTVQLWNTTTGQPTTEPLTHNNSVGPVAFNSEGTTLATTSNNYEDNKGTVQLWNTTTGQPTTDPLTHNGRMTSVLFSPNGTTIATATLNFVTWDYNEKGIVQLWNTTTGQPITDPLTHNNSVGPLLFSPNSNFFATTTWDYNDGKSTVQLWNTTTGQPTTDPLTHNNSVGPVAFNSEGTTLATTSNNHEDNKGTVQLWNTTTGQPTTDPLTHNGLVTSVAFSPNGTTIATGSDDGTARLWEFP</sequence>
<dbReference type="Gene3D" id="3.40.50.300">
    <property type="entry name" value="P-loop containing nucleotide triphosphate hydrolases"/>
    <property type="match status" value="1"/>
</dbReference>
<evidence type="ECO:0000256" key="5">
    <source>
        <dbReference type="SAM" id="Phobius"/>
    </source>
</evidence>
<dbReference type="InterPro" id="IPR015943">
    <property type="entry name" value="WD40/YVTN_repeat-like_dom_sf"/>
</dbReference>
<feature type="transmembrane region" description="Helical" evidence="5">
    <location>
        <begin position="847"/>
        <end position="869"/>
    </location>
</feature>
<keyword evidence="1 3" id="KW-0853">WD repeat</keyword>
<dbReference type="RefSeq" id="WP_330092689.1">
    <property type="nucleotide sequence ID" value="NZ_JAUZMY010000016.1"/>
</dbReference>
<feature type="transmembrane region" description="Helical" evidence="5">
    <location>
        <begin position="737"/>
        <end position="765"/>
    </location>
</feature>
<dbReference type="Gene3D" id="2.130.10.10">
    <property type="entry name" value="YVTN repeat-like/Quinoprotein amine dehydrogenase"/>
    <property type="match status" value="3"/>
</dbReference>
<evidence type="ECO:0000256" key="3">
    <source>
        <dbReference type="PROSITE-ProRule" id="PRU00221"/>
    </source>
</evidence>
<feature type="transmembrane region" description="Helical" evidence="5">
    <location>
        <begin position="595"/>
        <end position="617"/>
    </location>
</feature>
<feature type="transmembrane region" description="Helical" evidence="5">
    <location>
        <begin position="706"/>
        <end position="725"/>
    </location>
</feature>
<dbReference type="PROSITE" id="PS50294">
    <property type="entry name" value="WD_REPEATS_REGION"/>
    <property type="match status" value="1"/>
</dbReference>
<gene>
    <name evidence="6" type="ORF">Q8791_16990</name>
</gene>
<dbReference type="SUPFAM" id="SSF50978">
    <property type="entry name" value="WD40 repeat-like"/>
    <property type="match status" value="1"/>
</dbReference>
<dbReference type="EMBL" id="JAUZMY010000016">
    <property type="protein sequence ID" value="MEE2038916.1"/>
    <property type="molecule type" value="Genomic_DNA"/>
</dbReference>
<feature type="transmembrane region" description="Helical" evidence="5">
    <location>
        <begin position="496"/>
        <end position="515"/>
    </location>
</feature>
<keyword evidence="5" id="KW-0812">Transmembrane</keyword>
<keyword evidence="5" id="KW-0472">Membrane</keyword>
<accession>A0ABU7K9K1</accession>
<evidence type="ECO:0008006" key="8">
    <source>
        <dbReference type="Google" id="ProtNLM"/>
    </source>
</evidence>
<feature type="region of interest" description="Disordered" evidence="4">
    <location>
        <begin position="1"/>
        <end position="22"/>
    </location>
</feature>
<dbReference type="Proteomes" id="UP001356095">
    <property type="component" value="Unassembled WGS sequence"/>
</dbReference>
<dbReference type="InterPro" id="IPR050505">
    <property type="entry name" value="WDR55/POC1"/>
</dbReference>
<evidence type="ECO:0000256" key="2">
    <source>
        <dbReference type="ARBA" id="ARBA00022737"/>
    </source>
</evidence>
<dbReference type="PROSITE" id="PS50082">
    <property type="entry name" value="WD_REPEATS_2"/>
    <property type="match status" value="1"/>
</dbReference>
<dbReference type="InterPro" id="IPR001680">
    <property type="entry name" value="WD40_rpt"/>
</dbReference>